<feature type="region of interest" description="Disordered" evidence="12">
    <location>
        <begin position="1"/>
        <end position="22"/>
    </location>
</feature>
<dbReference type="GO" id="GO:0000981">
    <property type="term" value="F:DNA-binding transcription factor activity, RNA polymerase II-specific"/>
    <property type="evidence" value="ECO:0007669"/>
    <property type="project" value="UniProtKB-UniRule"/>
</dbReference>
<keyword evidence="4 8" id="KW-0371">Homeobox</keyword>
<name>A0A6P8E7N5_PUNGR</name>
<dbReference type="Pfam" id="PF00046">
    <property type="entry name" value="Homeodomain"/>
    <property type="match status" value="1"/>
</dbReference>
<evidence type="ECO:0000256" key="6">
    <source>
        <dbReference type="ARBA" id="ARBA00023242"/>
    </source>
</evidence>
<dbReference type="SUPFAM" id="SSF46689">
    <property type="entry name" value="Homeodomain-like"/>
    <property type="match status" value="1"/>
</dbReference>
<dbReference type="PROSITE" id="PS00027">
    <property type="entry name" value="HOMEOBOX_1"/>
    <property type="match status" value="1"/>
</dbReference>
<evidence type="ECO:0000256" key="12">
    <source>
        <dbReference type="SAM" id="MobiDB-lite"/>
    </source>
</evidence>
<dbReference type="OrthoDB" id="6159439at2759"/>
<feature type="DNA-binding region" description="Homeobox" evidence="8">
    <location>
        <begin position="68"/>
        <end position="127"/>
    </location>
</feature>
<dbReference type="Proteomes" id="UP000515151">
    <property type="component" value="Chromosome 6"/>
</dbReference>
<sequence>MAMAGREAYTSATISPFSSSSSEAIDPIWIPVPSSAFHEPMVNFEKVVPRDGQNGDEEDYEGYGFLQPNAKKRRLSAHQVQFLERSFDVENKLEPERKAQLAKELGLQPRQVAIWFQNRRARFKSKQLEKEYGELKDSYDKLKAECDCLLKEEEQLKEEVLSLKEKLLIKEKGKENQNSSDPLEPVSSGNISEDQKPNIAITKDLPDQKPTWGCKPEEATTSASRSSGVLDSDSPYFTDSNHQALLLEPANSSHAFEPDCSDFSQEEGDNLDFPRLDHGVYRAPPTSTCGFGFTAELDQQFWSWPY</sequence>
<dbReference type="PANTHER" id="PTHR24326">
    <property type="entry name" value="HOMEOBOX-LEUCINE ZIPPER PROTEIN"/>
    <property type="match status" value="1"/>
</dbReference>
<dbReference type="CDD" id="cd00086">
    <property type="entry name" value="homeodomain"/>
    <property type="match status" value="1"/>
</dbReference>
<dbReference type="GO" id="GO:0000976">
    <property type="term" value="F:transcription cis-regulatory region binding"/>
    <property type="evidence" value="ECO:0007669"/>
    <property type="project" value="UniProtKB-ARBA"/>
</dbReference>
<dbReference type="InterPro" id="IPR003106">
    <property type="entry name" value="Leu_zip_homeo"/>
</dbReference>
<evidence type="ECO:0000256" key="4">
    <source>
        <dbReference type="ARBA" id="ARBA00023155"/>
    </source>
</evidence>
<dbReference type="FunFam" id="1.10.10.60:FF:000144">
    <property type="entry name" value="homeobox-leucine zipper protein ATHB-6-like"/>
    <property type="match status" value="1"/>
</dbReference>
<dbReference type="InterPro" id="IPR000047">
    <property type="entry name" value="HTH_motif"/>
</dbReference>
<keyword evidence="5 10" id="KW-0804">Transcription</keyword>
<feature type="compositionally biased region" description="Polar residues" evidence="12">
    <location>
        <begin position="219"/>
        <end position="234"/>
    </location>
</feature>
<feature type="compositionally biased region" description="Polar residues" evidence="12">
    <location>
        <begin position="176"/>
        <end position="192"/>
    </location>
</feature>
<keyword evidence="11" id="KW-0175">Coiled coil</keyword>
<evidence type="ECO:0000256" key="11">
    <source>
        <dbReference type="SAM" id="Coils"/>
    </source>
</evidence>
<accession>A0A6P8E7N5</accession>
<evidence type="ECO:0000256" key="10">
    <source>
        <dbReference type="RuleBase" id="RU369038"/>
    </source>
</evidence>
<organism evidence="14 15">
    <name type="scientific">Punica granatum</name>
    <name type="common">Pomegranate</name>
    <dbReference type="NCBI Taxonomy" id="22663"/>
    <lineage>
        <taxon>Eukaryota</taxon>
        <taxon>Viridiplantae</taxon>
        <taxon>Streptophyta</taxon>
        <taxon>Embryophyta</taxon>
        <taxon>Tracheophyta</taxon>
        <taxon>Spermatophyta</taxon>
        <taxon>Magnoliopsida</taxon>
        <taxon>eudicotyledons</taxon>
        <taxon>Gunneridae</taxon>
        <taxon>Pentapetalae</taxon>
        <taxon>rosids</taxon>
        <taxon>malvids</taxon>
        <taxon>Myrtales</taxon>
        <taxon>Lythraceae</taxon>
        <taxon>Punica</taxon>
    </lineage>
</organism>
<evidence type="ECO:0000313" key="14">
    <source>
        <dbReference type="Proteomes" id="UP000515151"/>
    </source>
</evidence>
<evidence type="ECO:0000256" key="5">
    <source>
        <dbReference type="ARBA" id="ARBA00023163"/>
    </source>
</evidence>
<dbReference type="InterPro" id="IPR045224">
    <property type="entry name" value="HDZip_class_I_plant"/>
</dbReference>
<comment type="subcellular location">
    <subcellularLocation>
        <location evidence="1 8 9">Nucleus</location>
    </subcellularLocation>
</comment>
<comment type="similarity">
    <text evidence="7 10">Belongs to the HD-ZIP homeobox family. Class I subfamily.</text>
</comment>
<dbReference type="GO" id="GO:0005634">
    <property type="term" value="C:nucleus"/>
    <property type="evidence" value="ECO:0007669"/>
    <property type="project" value="UniProtKB-SubCell"/>
</dbReference>
<evidence type="ECO:0000259" key="13">
    <source>
        <dbReference type="PROSITE" id="PS50071"/>
    </source>
</evidence>
<dbReference type="SMART" id="SM00389">
    <property type="entry name" value="HOX"/>
    <property type="match status" value="1"/>
</dbReference>
<protein>
    <recommendedName>
        <fullName evidence="10">Homeobox-leucine zipper protein</fullName>
    </recommendedName>
    <alternativeName>
        <fullName evidence="10">HD-ZIP protein</fullName>
    </alternativeName>
    <alternativeName>
        <fullName evidence="10">Homeodomain transcription factor</fullName>
    </alternativeName>
</protein>
<keyword evidence="6 8" id="KW-0539">Nucleus</keyword>
<dbReference type="PROSITE" id="PS50071">
    <property type="entry name" value="HOMEOBOX_2"/>
    <property type="match status" value="1"/>
</dbReference>
<dbReference type="GO" id="GO:0045893">
    <property type="term" value="P:positive regulation of DNA-templated transcription"/>
    <property type="evidence" value="ECO:0007669"/>
    <property type="project" value="TreeGrafter"/>
</dbReference>
<dbReference type="PANTHER" id="PTHR24326:SF610">
    <property type="entry name" value="HOMEOBOX-LEUCINE ZIPPER PROTEIN"/>
    <property type="match status" value="1"/>
</dbReference>
<feature type="domain" description="Homeobox" evidence="13">
    <location>
        <begin position="66"/>
        <end position="126"/>
    </location>
</feature>
<gene>
    <name evidence="15" type="primary">LOC116211215</name>
</gene>
<keyword evidence="3 8" id="KW-0238">DNA-binding</keyword>
<keyword evidence="2 10" id="KW-0805">Transcription regulation</keyword>
<comment type="function">
    <text evidence="10">Transcription factor.</text>
</comment>
<reference evidence="14" key="1">
    <citation type="journal article" date="2020" name="Plant Biotechnol. J.">
        <title>The pomegranate (Punica granatum L.) draft genome dissects genetic divergence between soft- and hard-seeded cultivars.</title>
        <authorList>
            <person name="Luo X."/>
            <person name="Li H."/>
            <person name="Wu Z."/>
            <person name="Yao W."/>
            <person name="Zhao P."/>
            <person name="Cao D."/>
            <person name="Yu H."/>
            <person name="Li K."/>
            <person name="Poudel K."/>
            <person name="Zhao D."/>
            <person name="Zhang F."/>
            <person name="Xia X."/>
            <person name="Chen L."/>
            <person name="Wang Q."/>
            <person name="Jing D."/>
            <person name="Cao S."/>
        </authorList>
    </citation>
    <scope>NUCLEOTIDE SEQUENCE [LARGE SCALE GENOMIC DNA]</scope>
    <source>
        <strain evidence="14">cv. Tunisia</strain>
    </source>
</reference>
<dbReference type="InterPro" id="IPR001356">
    <property type="entry name" value="HD"/>
</dbReference>
<evidence type="ECO:0000256" key="7">
    <source>
        <dbReference type="ARBA" id="ARBA00025748"/>
    </source>
</evidence>
<dbReference type="Gene3D" id="1.10.10.60">
    <property type="entry name" value="Homeodomain-like"/>
    <property type="match status" value="1"/>
</dbReference>
<evidence type="ECO:0000256" key="8">
    <source>
        <dbReference type="PROSITE-ProRule" id="PRU00108"/>
    </source>
</evidence>
<keyword evidence="14" id="KW-1185">Reference proteome</keyword>
<proteinExistence type="inferred from homology"/>
<dbReference type="PRINTS" id="PR00031">
    <property type="entry name" value="HTHREPRESSR"/>
</dbReference>
<feature type="compositionally biased region" description="Low complexity" evidence="12">
    <location>
        <begin position="11"/>
        <end position="22"/>
    </location>
</feature>
<feature type="region of interest" description="Disordered" evidence="12">
    <location>
        <begin position="172"/>
        <end position="234"/>
    </location>
</feature>
<reference evidence="15" key="2">
    <citation type="submission" date="2025-08" db="UniProtKB">
        <authorList>
            <consortium name="RefSeq"/>
        </authorList>
    </citation>
    <scope>IDENTIFICATION</scope>
    <source>
        <tissue evidence="15">Leaf</tissue>
    </source>
</reference>
<evidence type="ECO:0000256" key="2">
    <source>
        <dbReference type="ARBA" id="ARBA00023015"/>
    </source>
</evidence>
<evidence type="ECO:0000256" key="9">
    <source>
        <dbReference type="RuleBase" id="RU000682"/>
    </source>
</evidence>
<dbReference type="Pfam" id="PF02183">
    <property type="entry name" value="HALZ"/>
    <property type="match status" value="1"/>
</dbReference>
<dbReference type="GeneID" id="116211215"/>
<evidence type="ECO:0000313" key="15">
    <source>
        <dbReference type="RefSeq" id="XP_031401346.1"/>
    </source>
</evidence>
<dbReference type="InterPro" id="IPR017970">
    <property type="entry name" value="Homeobox_CS"/>
</dbReference>
<evidence type="ECO:0000256" key="3">
    <source>
        <dbReference type="ARBA" id="ARBA00023125"/>
    </source>
</evidence>
<evidence type="ECO:0000256" key="1">
    <source>
        <dbReference type="ARBA" id="ARBA00004123"/>
    </source>
</evidence>
<dbReference type="InterPro" id="IPR009057">
    <property type="entry name" value="Homeodomain-like_sf"/>
</dbReference>
<dbReference type="AlphaFoldDB" id="A0A6P8E7N5"/>
<dbReference type="RefSeq" id="XP_031401346.1">
    <property type="nucleotide sequence ID" value="XM_031545486.1"/>
</dbReference>
<feature type="coiled-coil region" evidence="11">
    <location>
        <begin position="125"/>
        <end position="170"/>
    </location>
</feature>